<dbReference type="Proteomes" id="UP001163203">
    <property type="component" value="Chromosome"/>
</dbReference>
<dbReference type="EMBL" id="CP113836">
    <property type="protein sequence ID" value="WAL66865.1"/>
    <property type="molecule type" value="Genomic_DNA"/>
</dbReference>
<accession>A0ABY7B3H4</accession>
<dbReference type="RefSeq" id="WP_268756990.1">
    <property type="nucleotide sequence ID" value="NZ_CP113836.1"/>
</dbReference>
<gene>
    <name evidence="2" type="ORF">ORV05_03390</name>
</gene>
<dbReference type="InterPro" id="IPR000182">
    <property type="entry name" value="GNAT_dom"/>
</dbReference>
<evidence type="ECO:0000313" key="3">
    <source>
        <dbReference type="Proteomes" id="UP001163203"/>
    </source>
</evidence>
<keyword evidence="3" id="KW-1185">Reference proteome</keyword>
<dbReference type="InterPro" id="IPR051531">
    <property type="entry name" value="N-acetyltransferase"/>
</dbReference>
<dbReference type="InterPro" id="IPR016181">
    <property type="entry name" value="Acyl_CoA_acyltransferase"/>
</dbReference>
<feature type="domain" description="N-acetyltransferase" evidence="1">
    <location>
        <begin position="10"/>
        <end position="169"/>
    </location>
</feature>
<dbReference type="PANTHER" id="PTHR43792">
    <property type="entry name" value="GNAT FAMILY, PUTATIVE (AFU_ORTHOLOGUE AFUA_3G00765)-RELATED-RELATED"/>
    <property type="match status" value="1"/>
</dbReference>
<dbReference type="Gene3D" id="3.40.630.30">
    <property type="match status" value="1"/>
</dbReference>
<protein>
    <submittedName>
        <fullName evidence="2">GNAT family N-acetyltransferase</fullName>
    </submittedName>
</protein>
<dbReference type="SUPFAM" id="SSF55729">
    <property type="entry name" value="Acyl-CoA N-acyltransferases (Nat)"/>
    <property type="match status" value="1"/>
</dbReference>
<dbReference type="PANTHER" id="PTHR43792:SF1">
    <property type="entry name" value="N-ACETYLTRANSFERASE DOMAIN-CONTAINING PROTEIN"/>
    <property type="match status" value="1"/>
</dbReference>
<proteinExistence type="predicted"/>
<dbReference type="Pfam" id="PF13302">
    <property type="entry name" value="Acetyltransf_3"/>
    <property type="match status" value="1"/>
</dbReference>
<sequence>MEIFLETGRLVLRAFTGADADRVTELDSDPEVMRYLSGGKPTPREVVVREVLPKLCAGGYWAAQLRATGEFLGWFEFRPCPAGTELGYRLRRAAWGQGYATEGARALIDKGFAELGVERVVAYTMAVNTASRRVMEKAGLDFVRTFHQYWPEAIDGSEHGEVEYALDRRDWQRRQVEAVRLEA</sequence>
<dbReference type="PROSITE" id="PS51186">
    <property type="entry name" value="GNAT"/>
    <property type="match status" value="1"/>
</dbReference>
<name>A0ABY7B3H4_9PSEU</name>
<reference evidence="2" key="1">
    <citation type="submission" date="2022-11" db="EMBL/GenBank/DDBJ databases">
        <authorList>
            <person name="Mo P."/>
        </authorList>
    </citation>
    <scope>NUCLEOTIDE SEQUENCE</scope>
    <source>
        <strain evidence="2">HUAS 11-8</strain>
    </source>
</reference>
<evidence type="ECO:0000259" key="1">
    <source>
        <dbReference type="PROSITE" id="PS51186"/>
    </source>
</evidence>
<organism evidence="2 3">
    <name type="scientific">Amycolatopsis cynarae</name>
    <dbReference type="NCBI Taxonomy" id="2995223"/>
    <lineage>
        <taxon>Bacteria</taxon>
        <taxon>Bacillati</taxon>
        <taxon>Actinomycetota</taxon>
        <taxon>Actinomycetes</taxon>
        <taxon>Pseudonocardiales</taxon>
        <taxon>Pseudonocardiaceae</taxon>
        <taxon>Amycolatopsis</taxon>
    </lineage>
</organism>
<evidence type="ECO:0000313" key="2">
    <source>
        <dbReference type="EMBL" id="WAL66865.1"/>
    </source>
</evidence>